<dbReference type="InterPro" id="IPR004378">
    <property type="entry name" value="F420H2_quin_Rdtase"/>
</dbReference>
<dbReference type="GO" id="GO:0016491">
    <property type="term" value="F:oxidoreductase activity"/>
    <property type="evidence" value="ECO:0007669"/>
    <property type="project" value="InterPro"/>
</dbReference>
<dbReference type="RefSeq" id="WP_149161234.1">
    <property type="nucleotide sequence ID" value="NZ_CP043505.1"/>
</dbReference>
<dbReference type="AlphaFoldDB" id="A0A5C1YIM7"/>
<protein>
    <submittedName>
        <fullName evidence="1">DUF385 domain-containing protein</fullName>
    </submittedName>
</protein>
<evidence type="ECO:0000313" key="2">
    <source>
        <dbReference type="Proteomes" id="UP000324678"/>
    </source>
</evidence>
<dbReference type="OrthoDB" id="5186446at2"/>
<accession>A0A5C1YIM7</accession>
<proteinExistence type="predicted"/>
<sequence>MRATYIRPTRVDGVVNGLVALSTRVGLPLAGSRVLAVRGSTSGEWRTTPVNPLHLGGDRYLVAPRGTTQWVRNLRAAGAGRLQHGRRIEEFTAVEIADAEKPPVLREYLRVWAWEVGRFFEDLDQHSPDERLLDAASGFPVFRITTVSGD</sequence>
<reference evidence="1 2" key="1">
    <citation type="submission" date="2019-09" db="EMBL/GenBank/DDBJ databases">
        <title>Genome sequencing of strain KACC 19306.</title>
        <authorList>
            <person name="Heo J."/>
            <person name="Kim S.-J."/>
            <person name="Kim J.-S."/>
            <person name="Hong S.-B."/>
            <person name="Kwon S.-W."/>
        </authorList>
    </citation>
    <scope>NUCLEOTIDE SEQUENCE [LARGE SCALE GENOMIC DNA]</scope>
    <source>
        <strain evidence="1 2">KACC 19306</strain>
    </source>
</reference>
<gene>
    <name evidence="1" type="ORF">FLP10_12905</name>
</gene>
<dbReference type="Pfam" id="PF04075">
    <property type="entry name" value="F420H2_quin_red"/>
    <property type="match status" value="1"/>
</dbReference>
<dbReference type="EMBL" id="CP043505">
    <property type="protein sequence ID" value="QEO15220.1"/>
    <property type="molecule type" value="Genomic_DNA"/>
</dbReference>
<organism evidence="1 2">
    <name type="scientific">Agromyces intestinalis</name>
    <dbReference type="NCBI Taxonomy" id="2592652"/>
    <lineage>
        <taxon>Bacteria</taxon>
        <taxon>Bacillati</taxon>
        <taxon>Actinomycetota</taxon>
        <taxon>Actinomycetes</taxon>
        <taxon>Micrococcales</taxon>
        <taxon>Microbacteriaceae</taxon>
        <taxon>Agromyces</taxon>
    </lineage>
</organism>
<evidence type="ECO:0000313" key="1">
    <source>
        <dbReference type="EMBL" id="QEO15220.1"/>
    </source>
</evidence>
<keyword evidence="2" id="KW-1185">Reference proteome</keyword>
<dbReference type="InterPro" id="IPR012349">
    <property type="entry name" value="Split_barrel_FMN-bd"/>
</dbReference>
<dbReference type="KEGG" id="ail:FLP10_12905"/>
<name>A0A5C1YIM7_9MICO</name>
<dbReference type="Gene3D" id="2.30.110.10">
    <property type="entry name" value="Electron Transport, Fmn-binding Protein, Chain A"/>
    <property type="match status" value="1"/>
</dbReference>
<dbReference type="Proteomes" id="UP000324678">
    <property type="component" value="Chromosome"/>
</dbReference>